<dbReference type="Proteomes" id="UP000054166">
    <property type="component" value="Unassembled WGS sequence"/>
</dbReference>
<dbReference type="AlphaFoldDB" id="A0A0C3FV51"/>
<dbReference type="InParanoid" id="A0A0C3FV51"/>
<keyword evidence="2" id="KW-1185">Reference proteome</keyword>
<name>A0A0C3FV51_PILCF</name>
<protein>
    <submittedName>
        <fullName evidence="1">Uncharacterized protein</fullName>
    </submittedName>
</protein>
<accession>A0A0C3FV51</accession>
<dbReference type="EMBL" id="KN832991">
    <property type="protein sequence ID" value="KIM83334.1"/>
    <property type="molecule type" value="Genomic_DNA"/>
</dbReference>
<evidence type="ECO:0000313" key="2">
    <source>
        <dbReference type="Proteomes" id="UP000054166"/>
    </source>
</evidence>
<evidence type="ECO:0000313" key="1">
    <source>
        <dbReference type="EMBL" id="KIM83334.1"/>
    </source>
</evidence>
<reference evidence="1 2" key="1">
    <citation type="submission" date="2014-04" db="EMBL/GenBank/DDBJ databases">
        <authorList>
            <consortium name="DOE Joint Genome Institute"/>
            <person name="Kuo A."/>
            <person name="Tarkka M."/>
            <person name="Buscot F."/>
            <person name="Kohler A."/>
            <person name="Nagy L.G."/>
            <person name="Floudas D."/>
            <person name="Copeland A."/>
            <person name="Barry K.W."/>
            <person name="Cichocki N."/>
            <person name="Veneault-Fourrey C."/>
            <person name="LaButti K."/>
            <person name="Lindquist E.A."/>
            <person name="Lipzen A."/>
            <person name="Lundell T."/>
            <person name="Morin E."/>
            <person name="Murat C."/>
            <person name="Sun H."/>
            <person name="Tunlid A."/>
            <person name="Henrissat B."/>
            <person name="Grigoriev I.V."/>
            <person name="Hibbett D.S."/>
            <person name="Martin F."/>
            <person name="Nordberg H.P."/>
            <person name="Cantor M.N."/>
            <person name="Hua S.X."/>
        </authorList>
    </citation>
    <scope>NUCLEOTIDE SEQUENCE [LARGE SCALE GENOMIC DNA]</scope>
    <source>
        <strain evidence="1 2">F 1598</strain>
    </source>
</reference>
<gene>
    <name evidence="1" type="ORF">PILCRDRAFT_440471</name>
</gene>
<dbReference type="HOGENOM" id="CLU_2400452_0_0_1"/>
<proteinExistence type="predicted"/>
<sequence length="93" mass="10404">MRRSGICHHQIPFLCLSPIFPSQYSTYSYPSLPLLLKLFHTGNIVVQAISSTRHIRAGYEPGCCSLMITNLLPCLPFVRRASLPRIFIDSPSG</sequence>
<reference evidence="2" key="2">
    <citation type="submission" date="2015-01" db="EMBL/GenBank/DDBJ databases">
        <title>Evolutionary Origins and Diversification of the Mycorrhizal Mutualists.</title>
        <authorList>
            <consortium name="DOE Joint Genome Institute"/>
            <consortium name="Mycorrhizal Genomics Consortium"/>
            <person name="Kohler A."/>
            <person name="Kuo A."/>
            <person name="Nagy L.G."/>
            <person name="Floudas D."/>
            <person name="Copeland A."/>
            <person name="Barry K.W."/>
            <person name="Cichocki N."/>
            <person name="Veneault-Fourrey C."/>
            <person name="LaButti K."/>
            <person name="Lindquist E.A."/>
            <person name="Lipzen A."/>
            <person name="Lundell T."/>
            <person name="Morin E."/>
            <person name="Murat C."/>
            <person name="Riley R."/>
            <person name="Ohm R."/>
            <person name="Sun H."/>
            <person name="Tunlid A."/>
            <person name="Henrissat B."/>
            <person name="Grigoriev I.V."/>
            <person name="Hibbett D.S."/>
            <person name="Martin F."/>
        </authorList>
    </citation>
    <scope>NUCLEOTIDE SEQUENCE [LARGE SCALE GENOMIC DNA]</scope>
    <source>
        <strain evidence="2">F 1598</strain>
    </source>
</reference>
<organism evidence="1 2">
    <name type="scientific">Piloderma croceum (strain F 1598)</name>
    <dbReference type="NCBI Taxonomy" id="765440"/>
    <lineage>
        <taxon>Eukaryota</taxon>
        <taxon>Fungi</taxon>
        <taxon>Dikarya</taxon>
        <taxon>Basidiomycota</taxon>
        <taxon>Agaricomycotina</taxon>
        <taxon>Agaricomycetes</taxon>
        <taxon>Agaricomycetidae</taxon>
        <taxon>Atheliales</taxon>
        <taxon>Atheliaceae</taxon>
        <taxon>Piloderma</taxon>
    </lineage>
</organism>